<dbReference type="Gramene" id="TraesCS5D02G559000.1">
    <property type="protein sequence ID" value="TraesCS5D02G559000.1.cds1"/>
    <property type="gene ID" value="TraesCS5D02G559000"/>
</dbReference>
<keyword evidence="3" id="KW-1185">Reference proteome</keyword>
<dbReference type="Gramene" id="TraesNOR5D03G03261010.1">
    <property type="protein sequence ID" value="TraesNOR5D03G03261010.1.CDS1"/>
    <property type="gene ID" value="TraesNOR5D03G03261010"/>
</dbReference>
<reference evidence="2" key="2">
    <citation type="submission" date="2018-10" db="UniProtKB">
        <authorList>
            <consortium name="EnsemblPlants"/>
        </authorList>
    </citation>
    <scope>IDENTIFICATION</scope>
</reference>
<evidence type="ECO:0000313" key="2">
    <source>
        <dbReference type="EnsemblPlants" id="TraesCS5D02G559000.1.cds1"/>
    </source>
</evidence>
<dbReference type="EnsemblPlants" id="TraesCS5D02G559000.1">
    <property type="protein sequence ID" value="TraesCS5D02G559000.1.cds1"/>
    <property type="gene ID" value="TraesCS5D02G559000"/>
</dbReference>
<dbReference type="AlphaFoldDB" id="A0A3B6N1U9"/>
<proteinExistence type="predicted"/>
<organism evidence="2">
    <name type="scientific">Triticum aestivum</name>
    <name type="common">Wheat</name>
    <dbReference type="NCBI Taxonomy" id="4565"/>
    <lineage>
        <taxon>Eukaryota</taxon>
        <taxon>Viridiplantae</taxon>
        <taxon>Streptophyta</taxon>
        <taxon>Embryophyta</taxon>
        <taxon>Tracheophyta</taxon>
        <taxon>Spermatophyta</taxon>
        <taxon>Magnoliopsida</taxon>
        <taxon>Liliopsida</taxon>
        <taxon>Poales</taxon>
        <taxon>Poaceae</taxon>
        <taxon>BOP clade</taxon>
        <taxon>Pooideae</taxon>
        <taxon>Triticodae</taxon>
        <taxon>Triticeae</taxon>
        <taxon>Triticinae</taxon>
        <taxon>Triticum</taxon>
    </lineage>
</organism>
<evidence type="ECO:0000256" key="1">
    <source>
        <dbReference type="SAM" id="MobiDB-lite"/>
    </source>
</evidence>
<feature type="region of interest" description="Disordered" evidence="1">
    <location>
        <begin position="1"/>
        <end position="21"/>
    </location>
</feature>
<sequence length="552" mass="60209">MLSLAWTRRGDAEAPPTPTPTWGGCSLHGLDIEVVREKDTVPGGNGNGLVAIPSYFWGARLAKRQDGGFPLYTGYSAARALVGKGAGAMADLRRLSREAEDMLAEMFASISSDGGGDAARPRVVQLQLSPELALWKSTQHAIGNVLPTKGAGLVQATPQVLALLGAADWPEAMTTTNALSGSGMANLLIGASDVRTLFSNYVVDMAFYYEHGYHKVFPSFSRLLRDGLADARSLRTPGGQQRPEAVAIGASYIRAKIALEAAHRTLLKDRSGQMDRHAAQVMSLCESSILGMGAEAIARGFDVGAVTSDLVFSSPGTDVIDVGSDLVNSEVMNSFLNVADIAATGVVSETALRAIYDAYAATGARMYTQRWHEPVARMCITLYTWHLHNDRHMFLRRALLGWPKARKSPARPQREADFDEVFDTDFHTTGFSRPLDAEYACNGEETCDHVRRFLKVKGDQDHLLAALWSSIVTGPLEYVRKGEVDEQREKHLIESSRLQMVQLFSKGLIDEMVWLVAHASHHAWQVNYLFEAAMFGSILDGGELIGKLDRAE</sequence>
<accession>A0A3B6N1U9</accession>
<dbReference type="Proteomes" id="UP000019116">
    <property type="component" value="Chromosome 5D"/>
</dbReference>
<protein>
    <submittedName>
        <fullName evidence="2">Uncharacterized protein</fullName>
    </submittedName>
</protein>
<dbReference type="OrthoDB" id="586456at2759"/>
<reference evidence="2" key="1">
    <citation type="submission" date="2018-08" db="EMBL/GenBank/DDBJ databases">
        <authorList>
            <person name="Rossello M."/>
        </authorList>
    </citation>
    <scope>NUCLEOTIDE SEQUENCE [LARGE SCALE GENOMIC DNA]</scope>
    <source>
        <strain evidence="2">cv. Chinese Spring</strain>
    </source>
</reference>
<evidence type="ECO:0000313" key="3">
    <source>
        <dbReference type="Proteomes" id="UP000019116"/>
    </source>
</evidence>
<dbReference type="Gramene" id="TraesLDM5D03G03235430.1">
    <property type="protein sequence ID" value="TraesLDM5D03G03235430.1.CDS1"/>
    <property type="gene ID" value="TraesLDM5D03G03235430"/>
</dbReference>
<name>A0A3B6N1U9_WHEAT</name>